<dbReference type="Pfam" id="PF00448">
    <property type="entry name" value="SRP54"/>
    <property type="match status" value="1"/>
</dbReference>
<evidence type="ECO:0000256" key="9">
    <source>
        <dbReference type="HAMAP-Rule" id="MF_00306"/>
    </source>
</evidence>
<evidence type="ECO:0000259" key="11">
    <source>
        <dbReference type="SMART" id="SM00962"/>
    </source>
</evidence>
<dbReference type="EMBL" id="BDFD01000025">
    <property type="protein sequence ID" value="GAV21279.1"/>
    <property type="molecule type" value="Genomic_DNA"/>
</dbReference>
<dbReference type="SMART" id="SM00962">
    <property type="entry name" value="SRP54"/>
    <property type="match status" value="1"/>
</dbReference>
<keyword evidence="3 9" id="KW-0378">Hydrolase</keyword>
<dbReference type="SUPFAM" id="SSF47446">
    <property type="entry name" value="Signal peptide-binding domain"/>
    <property type="match status" value="1"/>
</dbReference>
<comment type="caution">
    <text evidence="13">The sequence shown here is derived from an EMBL/GenBank/DDBJ whole genome shotgun (WGS) entry which is preliminary data.</text>
</comment>
<evidence type="ECO:0000313" key="13">
    <source>
        <dbReference type="EMBL" id="GAV21279.1"/>
    </source>
</evidence>
<sequence length="456" mass="48854">MFSRLSEKLGDIAHKLRGAARVSEADLDATLREMRLALLEADVALPVTRHLMSEVRERALGAEVAKSLQPGQVIIKILNDVLADVLGGQRRDLDLAKIPSVILLCGLQGAGKTTTAGKLARLLASQGKKVALTSVDATRPAAREQLQVLAGQVDVPYISGEGSTAAKMAKSAVKQAGSEGLHVLILDTAGRQVVDDELMAEIKDVADTVAASERLLVLDSMTGQTALQIAEQFHAAVNMSGCVLTKTDADVRGGAALSVAHSTGVAIRYVGTGEKIDAFEAFDPQRMAGRILGQGDVVGLVEKIQSSVDEEQAKKAAAKIKKGQFDLEDFAEQLGQMQNMGGMASMLKMMPGMKLPQEALDQMDDKPMKRMQAMVYSMTPKERKYPKLLNGSRKRRVAMGSGTSVPELNRMLKQFGQMQRMMKKMKGGKGKRMMAQMMGKFGGMGGGGMPPGMPKM</sequence>
<evidence type="ECO:0000256" key="8">
    <source>
        <dbReference type="ARBA" id="ARBA00048027"/>
    </source>
</evidence>
<evidence type="ECO:0000256" key="1">
    <source>
        <dbReference type="ARBA" id="ARBA00005450"/>
    </source>
</evidence>
<evidence type="ECO:0000313" key="14">
    <source>
        <dbReference type="Proteomes" id="UP000231632"/>
    </source>
</evidence>
<dbReference type="RefSeq" id="WP_072660579.1">
    <property type="nucleotide sequence ID" value="NZ_BDFD01000025.1"/>
</dbReference>
<dbReference type="Gene3D" id="1.20.120.140">
    <property type="entry name" value="Signal recognition particle SRP54, nucleotide-binding domain"/>
    <property type="match status" value="1"/>
</dbReference>
<keyword evidence="2 9" id="KW-0547">Nucleotide-binding</keyword>
<comment type="domain">
    <text evidence="9">Composed of three domains: the N-terminal N domain, which is responsible for interactions with the ribosome, the central G domain, which binds GTP, and the C-terminal M domain, which binds the RNA and the signal sequence of the RNC.</text>
</comment>
<dbReference type="InterPro" id="IPR022941">
    <property type="entry name" value="SRP54"/>
</dbReference>
<dbReference type="HAMAP" id="MF_00306">
    <property type="entry name" value="SRP54"/>
    <property type="match status" value="1"/>
</dbReference>
<comment type="subcellular location">
    <subcellularLocation>
        <location evidence="9">Cytoplasm</location>
    </subcellularLocation>
    <text evidence="9">The SRP-RNC complex is targeted to the cytoplasmic membrane.</text>
</comment>
<dbReference type="InterPro" id="IPR027417">
    <property type="entry name" value="P-loop_NTPase"/>
</dbReference>
<keyword evidence="14" id="KW-1185">Reference proteome</keyword>
<dbReference type="OrthoDB" id="5289004at2"/>
<accession>A0A1L8CR25</accession>
<dbReference type="Gene3D" id="3.40.50.300">
    <property type="entry name" value="P-loop containing nucleotide triphosphate hydrolases"/>
    <property type="match status" value="1"/>
</dbReference>
<dbReference type="GO" id="GO:0006614">
    <property type="term" value="P:SRP-dependent cotranslational protein targeting to membrane"/>
    <property type="evidence" value="ECO:0007669"/>
    <property type="project" value="InterPro"/>
</dbReference>
<dbReference type="SMART" id="SM00382">
    <property type="entry name" value="AAA"/>
    <property type="match status" value="1"/>
</dbReference>
<proteinExistence type="inferred from homology"/>
<dbReference type="STRING" id="1921010.MMIC_P2261"/>
<feature type="domain" description="AAA+ ATPase" evidence="10">
    <location>
        <begin position="98"/>
        <end position="292"/>
    </location>
</feature>
<gene>
    <name evidence="9" type="primary">ffh</name>
    <name evidence="13" type="ORF">MMIC_P2261</name>
</gene>
<name>A0A1L8CR25_9PROT</name>
<dbReference type="GO" id="GO:0048500">
    <property type="term" value="C:signal recognition particle"/>
    <property type="evidence" value="ECO:0007669"/>
    <property type="project" value="UniProtKB-UniRule"/>
</dbReference>
<dbReference type="Pfam" id="PF02978">
    <property type="entry name" value="SRP_SPB"/>
    <property type="match status" value="1"/>
</dbReference>
<keyword evidence="6 9" id="KW-0733">Signal recognition particle</keyword>
<dbReference type="InterPro" id="IPR003593">
    <property type="entry name" value="AAA+_ATPase"/>
</dbReference>
<feature type="domain" description="Signal recognition particle SRP54 helical bundle" evidence="12">
    <location>
        <begin position="1"/>
        <end position="86"/>
    </location>
</feature>
<keyword evidence="4 9" id="KW-0694">RNA-binding</keyword>
<dbReference type="SUPFAM" id="SSF52540">
    <property type="entry name" value="P-loop containing nucleoside triphosphate hydrolases"/>
    <property type="match status" value="1"/>
</dbReference>
<dbReference type="EC" id="3.6.5.4" evidence="9"/>
<dbReference type="GO" id="GO:0005525">
    <property type="term" value="F:GTP binding"/>
    <property type="evidence" value="ECO:0007669"/>
    <property type="project" value="UniProtKB-UniRule"/>
</dbReference>
<evidence type="ECO:0000256" key="6">
    <source>
        <dbReference type="ARBA" id="ARBA00023135"/>
    </source>
</evidence>
<dbReference type="Pfam" id="PF02881">
    <property type="entry name" value="SRP54_N"/>
    <property type="match status" value="1"/>
</dbReference>
<evidence type="ECO:0000256" key="3">
    <source>
        <dbReference type="ARBA" id="ARBA00022801"/>
    </source>
</evidence>
<feature type="binding site" evidence="9">
    <location>
        <begin position="106"/>
        <end position="113"/>
    </location>
    <ligand>
        <name>GTP</name>
        <dbReference type="ChEBI" id="CHEBI:37565"/>
    </ligand>
</feature>
<evidence type="ECO:0000256" key="5">
    <source>
        <dbReference type="ARBA" id="ARBA00023134"/>
    </source>
</evidence>
<dbReference type="InterPro" id="IPR000897">
    <property type="entry name" value="SRP54_GTPase_dom"/>
</dbReference>
<dbReference type="NCBIfam" id="TIGR00959">
    <property type="entry name" value="ffh"/>
    <property type="match status" value="1"/>
</dbReference>
<keyword evidence="5 9" id="KW-0342">GTP-binding</keyword>
<dbReference type="Gene3D" id="1.10.260.30">
    <property type="entry name" value="Signal recognition particle, SRP54 subunit, M-domain"/>
    <property type="match status" value="1"/>
</dbReference>
<comment type="subunit">
    <text evidence="9">Part of the signal recognition particle protein translocation system, which is composed of SRP and FtsY. SRP is a ribonucleoprotein composed of Ffh and a 4.5S RNA molecule.</text>
</comment>
<comment type="catalytic activity">
    <reaction evidence="8 9">
        <text>GTP + H2O = GDP + phosphate + H(+)</text>
        <dbReference type="Rhea" id="RHEA:19669"/>
        <dbReference type="ChEBI" id="CHEBI:15377"/>
        <dbReference type="ChEBI" id="CHEBI:15378"/>
        <dbReference type="ChEBI" id="CHEBI:37565"/>
        <dbReference type="ChEBI" id="CHEBI:43474"/>
        <dbReference type="ChEBI" id="CHEBI:58189"/>
        <dbReference type="EC" id="3.6.5.4"/>
    </reaction>
</comment>
<dbReference type="InterPro" id="IPR036891">
    <property type="entry name" value="Signal_recog_part_SRP54_M_sf"/>
</dbReference>
<evidence type="ECO:0000256" key="2">
    <source>
        <dbReference type="ARBA" id="ARBA00022741"/>
    </source>
</evidence>
<evidence type="ECO:0000259" key="12">
    <source>
        <dbReference type="SMART" id="SM00963"/>
    </source>
</evidence>
<keyword evidence="9" id="KW-0963">Cytoplasm</keyword>
<evidence type="ECO:0000259" key="10">
    <source>
        <dbReference type="SMART" id="SM00382"/>
    </source>
</evidence>
<dbReference type="PANTHER" id="PTHR11564">
    <property type="entry name" value="SIGNAL RECOGNITION PARTICLE 54K PROTEIN SRP54"/>
    <property type="match status" value="1"/>
</dbReference>
<comment type="function">
    <text evidence="9">Involved in targeting and insertion of nascent membrane proteins into the cytoplasmic membrane. Binds to the hydrophobic signal sequence of the ribosome-nascent chain (RNC) as it emerges from the ribosomes. The SRP-RNC complex is then targeted to the cytoplasmic membrane where it interacts with the SRP receptor FtsY. Interaction with FtsY leads to the transfer of the RNC complex to the Sec translocase for insertion into the membrane, the hydrolysis of GTP by both Ffh and FtsY, and the dissociation of the SRP-FtsY complex into the individual components.</text>
</comment>
<feature type="binding site" evidence="9">
    <location>
        <begin position="187"/>
        <end position="191"/>
    </location>
    <ligand>
        <name>GTP</name>
        <dbReference type="ChEBI" id="CHEBI:37565"/>
    </ligand>
</feature>
<evidence type="ECO:0000256" key="7">
    <source>
        <dbReference type="ARBA" id="ARBA00023274"/>
    </source>
</evidence>
<evidence type="ECO:0000256" key="4">
    <source>
        <dbReference type="ARBA" id="ARBA00022884"/>
    </source>
</evidence>
<organism evidence="13 14">
    <name type="scientific">Mariprofundus micogutta</name>
    <dbReference type="NCBI Taxonomy" id="1921010"/>
    <lineage>
        <taxon>Bacteria</taxon>
        <taxon>Pseudomonadati</taxon>
        <taxon>Pseudomonadota</taxon>
        <taxon>Candidatius Mariprofundia</taxon>
        <taxon>Mariprofundales</taxon>
        <taxon>Mariprofundaceae</taxon>
        <taxon>Mariprofundus</taxon>
    </lineage>
</organism>
<dbReference type="GO" id="GO:0003924">
    <property type="term" value="F:GTPase activity"/>
    <property type="evidence" value="ECO:0007669"/>
    <property type="project" value="UniProtKB-UniRule"/>
</dbReference>
<feature type="binding site" evidence="9">
    <location>
        <begin position="245"/>
        <end position="248"/>
    </location>
    <ligand>
        <name>GTP</name>
        <dbReference type="ChEBI" id="CHEBI:37565"/>
    </ligand>
</feature>
<reference evidence="13 14" key="1">
    <citation type="journal article" date="2017" name="Arch. Microbiol.">
        <title>Mariprofundus micogutta sp. nov., a novel iron-oxidizing zetaproteobacterium isolated from a deep-sea hydrothermal field at the Bayonnaise knoll of the Izu-Ogasawara arc, and a description of Mariprofundales ord. nov. and Zetaproteobacteria classis nov.</title>
        <authorList>
            <person name="Makita H."/>
            <person name="Tanaka E."/>
            <person name="Mitsunobu S."/>
            <person name="Miyazaki M."/>
            <person name="Nunoura T."/>
            <person name="Uematsu K."/>
            <person name="Takaki Y."/>
            <person name="Nishi S."/>
            <person name="Shimamura S."/>
            <person name="Takai K."/>
        </authorList>
    </citation>
    <scope>NUCLEOTIDE SEQUENCE [LARGE SCALE GENOMIC DNA]</scope>
    <source>
        <strain evidence="13 14">ET2</strain>
    </source>
</reference>
<dbReference type="InterPro" id="IPR042101">
    <property type="entry name" value="SRP54_N_sf"/>
</dbReference>
<dbReference type="SMART" id="SM00963">
    <property type="entry name" value="SRP54_N"/>
    <property type="match status" value="1"/>
</dbReference>
<keyword evidence="7 9" id="KW-0687">Ribonucleoprotein</keyword>
<feature type="domain" description="SRP54-type proteins GTP-binding" evidence="11">
    <location>
        <begin position="99"/>
        <end position="293"/>
    </location>
</feature>
<dbReference type="AlphaFoldDB" id="A0A1L8CR25"/>
<dbReference type="InterPro" id="IPR013822">
    <property type="entry name" value="Signal_recog_particl_SRP54_hlx"/>
</dbReference>
<dbReference type="InterPro" id="IPR004780">
    <property type="entry name" value="SRP"/>
</dbReference>
<comment type="similarity">
    <text evidence="1 9">Belongs to the GTP-binding SRP family. SRP54 subfamily.</text>
</comment>
<dbReference type="Proteomes" id="UP000231632">
    <property type="component" value="Unassembled WGS sequence"/>
</dbReference>
<dbReference type="InterPro" id="IPR004125">
    <property type="entry name" value="Signal_recog_particle_SRP54_M"/>
</dbReference>
<dbReference type="PANTHER" id="PTHR11564:SF5">
    <property type="entry name" value="SIGNAL RECOGNITION PARTICLE SUBUNIT SRP54"/>
    <property type="match status" value="1"/>
</dbReference>
<protein>
    <recommendedName>
        <fullName evidence="9">Signal recognition particle protein</fullName>
        <ecNumber evidence="9">3.6.5.4</ecNumber>
    </recommendedName>
    <alternativeName>
        <fullName evidence="9">Fifty-four homolog</fullName>
    </alternativeName>
</protein>
<dbReference type="GO" id="GO:0008312">
    <property type="term" value="F:7S RNA binding"/>
    <property type="evidence" value="ECO:0007669"/>
    <property type="project" value="InterPro"/>
</dbReference>